<keyword evidence="7" id="KW-0732">Signal</keyword>
<comment type="subcellular location">
    <subcellularLocation>
        <location evidence="1">Secreted</location>
    </subcellularLocation>
</comment>
<dbReference type="PRINTS" id="PR00287">
    <property type="entry name" value="THIONIN"/>
</dbReference>
<dbReference type="PANTHER" id="PTHR33920">
    <property type="entry name" value="THIONIN-2.1-RELATED"/>
    <property type="match status" value="1"/>
</dbReference>
<reference key="1">
    <citation type="journal article" date="1993" name="Plant Mol. Biol.">
        <authorList>
            <person name="Schrader-Fischer G."/>
            <person name="Apel K."/>
        </authorList>
    </citation>
    <scope>NUCLEOTIDE SEQUENCE</scope>
</reference>
<protein>
    <submittedName>
        <fullName>Thionin</fullName>
    </submittedName>
</protein>
<evidence type="ECO:0000256" key="7">
    <source>
        <dbReference type="SAM" id="SignalP"/>
    </source>
</evidence>
<dbReference type="PANTHER" id="PTHR33920:SF9">
    <property type="entry name" value="ALPHA-2-PUROTHIONIN"/>
    <property type="match status" value="1"/>
</dbReference>
<dbReference type="SUPFAM" id="SSF57429">
    <property type="entry name" value="Crambin-like"/>
    <property type="match status" value="1"/>
</dbReference>
<keyword evidence="3" id="KW-0964">Secreted</keyword>
<evidence type="ECO:0000256" key="4">
    <source>
        <dbReference type="ARBA" id="ARBA00022656"/>
    </source>
</evidence>
<dbReference type="GO" id="GO:0090729">
    <property type="term" value="F:toxin activity"/>
    <property type="evidence" value="ECO:0007669"/>
    <property type="project" value="UniProtKB-KW"/>
</dbReference>
<keyword evidence="6" id="KW-1015">Disulfide bond</keyword>
<dbReference type="InterPro" id="IPR001010">
    <property type="entry name" value="Thionin"/>
</dbReference>
<proteinExistence type="inferred from homology"/>
<sequence length="115" mass="11975">MEGARASSLLLLLLLGALVVYDVESKICCRAPAGKKCYNLCTALLSSETCANTCYCKDVSGETCPADYPAFYCNLGCQSSLCAKSNGEAEAVRCMTACSDLCGSGITATQDVDDA</sequence>
<feature type="chain" id="PRO_5004337032" evidence="7">
    <location>
        <begin position="26"/>
        <end position="115"/>
    </location>
</feature>
<keyword evidence="4" id="KW-0800">Toxin</keyword>
<keyword evidence="5" id="KW-0611">Plant defense</keyword>
<dbReference type="Gene3D" id="3.30.1350.10">
    <property type="entry name" value="Thionin-like"/>
    <property type="match status" value="1"/>
</dbReference>
<evidence type="ECO:0000256" key="6">
    <source>
        <dbReference type="ARBA" id="ARBA00023157"/>
    </source>
</evidence>
<name>Q9S9A1_VISAL</name>
<dbReference type="AlphaFoldDB" id="Q9S9A1"/>
<dbReference type="Pfam" id="PF00321">
    <property type="entry name" value="Thionin"/>
    <property type="match status" value="1"/>
</dbReference>
<dbReference type="InterPro" id="IPR036391">
    <property type="entry name" value="Thionin-like_sf"/>
</dbReference>
<evidence type="ECO:0000256" key="1">
    <source>
        <dbReference type="ARBA" id="ARBA00004613"/>
    </source>
</evidence>
<feature type="signal peptide" evidence="7">
    <location>
        <begin position="1"/>
        <end position="25"/>
    </location>
</feature>
<evidence type="ECO:0000256" key="3">
    <source>
        <dbReference type="ARBA" id="ARBA00022525"/>
    </source>
</evidence>
<comment type="similarity">
    <text evidence="2">Belongs to the plant thionin (TC 1.C.44) family.</text>
</comment>
<evidence type="ECO:0000256" key="2">
    <source>
        <dbReference type="ARBA" id="ARBA00009872"/>
    </source>
</evidence>
<dbReference type="GO" id="GO:0005576">
    <property type="term" value="C:extracellular region"/>
    <property type="evidence" value="ECO:0007669"/>
    <property type="project" value="UniProtKB-SubCell"/>
</dbReference>
<accession>Q9S9A1</accession>
<evidence type="ECO:0000256" key="5">
    <source>
        <dbReference type="ARBA" id="ARBA00022821"/>
    </source>
</evidence>
<dbReference type="GO" id="GO:0006952">
    <property type="term" value="P:defense response"/>
    <property type="evidence" value="ECO:0007669"/>
    <property type="project" value="UniProtKB-KW"/>
</dbReference>
<organism>
    <name type="scientific">Viscum album</name>
    <name type="common">European mistletoe</name>
    <dbReference type="NCBI Taxonomy" id="3972"/>
    <lineage>
        <taxon>Eukaryota</taxon>
        <taxon>Viridiplantae</taxon>
        <taxon>Streptophyta</taxon>
        <taxon>Embryophyta</taxon>
        <taxon>Tracheophyta</taxon>
        <taxon>Spermatophyta</taxon>
        <taxon>Magnoliopsida</taxon>
        <taxon>eudicotyledons</taxon>
        <taxon>Gunneridae</taxon>
        <taxon>Pentapetalae</taxon>
        <taxon>Santalales</taxon>
        <taxon>Viscaceae</taxon>
        <taxon>Viscum</taxon>
    </lineage>
</organism>